<evidence type="ECO:0000313" key="2">
    <source>
        <dbReference type="Proteomes" id="UP000036834"/>
    </source>
</evidence>
<comment type="caution">
    <text evidence="1">The sequence shown here is derived from an EMBL/GenBank/DDBJ whole genome shotgun (WGS) entry which is preliminary data.</text>
</comment>
<dbReference type="PATRIC" id="fig|54915.3.peg.1000"/>
<proteinExistence type="predicted"/>
<accession>A0A0K9YU95</accession>
<organism evidence="1 2">
    <name type="scientific">Brevibacillus reuszeri</name>
    <dbReference type="NCBI Taxonomy" id="54915"/>
    <lineage>
        <taxon>Bacteria</taxon>
        <taxon>Bacillati</taxon>
        <taxon>Bacillota</taxon>
        <taxon>Bacilli</taxon>
        <taxon>Bacillales</taxon>
        <taxon>Paenibacillaceae</taxon>
        <taxon>Brevibacillus</taxon>
    </lineage>
</organism>
<reference evidence="2" key="1">
    <citation type="submission" date="2015-07" db="EMBL/GenBank/DDBJ databases">
        <title>Genome sequencing project for genomic taxonomy and phylogenomics of Bacillus-like bacteria.</title>
        <authorList>
            <person name="Liu B."/>
            <person name="Wang J."/>
            <person name="Zhu Y."/>
            <person name="Liu G."/>
            <person name="Chen Q."/>
            <person name="Chen Z."/>
            <person name="Lan J."/>
            <person name="Che J."/>
            <person name="Ge C."/>
            <person name="Shi H."/>
            <person name="Pan Z."/>
            <person name="Liu X."/>
        </authorList>
    </citation>
    <scope>NUCLEOTIDE SEQUENCE [LARGE SCALE GENOMIC DNA]</scope>
    <source>
        <strain evidence="2">DSM 9887</strain>
    </source>
</reference>
<dbReference type="RefSeq" id="WP_049738338.1">
    <property type="nucleotide sequence ID" value="NZ_BJON01000036.1"/>
</dbReference>
<dbReference type="InterPro" id="IPR019715">
    <property type="entry name" value="Haemolysin_XhlA"/>
</dbReference>
<protein>
    <submittedName>
        <fullName evidence="1">Uncharacterized protein</fullName>
    </submittedName>
</protein>
<dbReference type="Pfam" id="PF10779">
    <property type="entry name" value="XhlA"/>
    <property type="match status" value="1"/>
</dbReference>
<dbReference type="AlphaFoldDB" id="A0A0K9YU95"/>
<gene>
    <name evidence="1" type="ORF">ADS79_10335</name>
</gene>
<dbReference type="EMBL" id="LGIQ01000007">
    <property type="protein sequence ID" value="KNB72289.1"/>
    <property type="molecule type" value="Genomic_DNA"/>
</dbReference>
<sequence length="66" mass="7632">MTSEQETSSILSDIRERVVRMETKIDSITDVQVVAEKAKDTANKALQYGKSTHKRLDEIKDNQKWH</sequence>
<evidence type="ECO:0000313" key="1">
    <source>
        <dbReference type="EMBL" id="KNB72289.1"/>
    </source>
</evidence>
<name>A0A0K9YU95_9BACL</name>
<dbReference type="Proteomes" id="UP000036834">
    <property type="component" value="Unassembled WGS sequence"/>
</dbReference>